<name>A0A4R0RNL3_9APHY</name>
<reference evidence="1 2" key="1">
    <citation type="submission" date="2018-11" db="EMBL/GenBank/DDBJ databases">
        <title>Genome assembly of Steccherinum ochraceum LE-BIN_3174, the white-rot fungus of the Steccherinaceae family (The Residual Polyporoid clade, Polyporales, Basidiomycota).</title>
        <authorList>
            <person name="Fedorova T.V."/>
            <person name="Glazunova O.A."/>
            <person name="Landesman E.O."/>
            <person name="Moiseenko K.V."/>
            <person name="Psurtseva N.V."/>
            <person name="Savinova O.S."/>
            <person name="Shakhova N.V."/>
            <person name="Tyazhelova T.V."/>
            <person name="Vasina D.V."/>
        </authorList>
    </citation>
    <scope>NUCLEOTIDE SEQUENCE [LARGE SCALE GENOMIC DNA]</scope>
    <source>
        <strain evidence="1 2">LE-BIN_3174</strain>
    </source>
</reference>
<accession>A0A4R0RNL3</accession>
<sequence>MDAHDATRRTLRQKEEIVDRLWAAVDGPALNWDILSMIAWYLEQRDILSYMRTCRTLHEVGTRTLLFEIQVDEVSLNTVEKVSAFSNFVLNDATRACFIRNMSVAAGSHLTLEPLIPVVERMDNVNQLVLSGLLAYQVQPDLLRKLCSLRTVKILKFLCLIEAAHPFLAAMQSPVKKAFFAFYSFGGPHIYVIEPSFLLQGFKSTLEQVTLDICTYHGNVALESASPIVLPHVQTLTMVGTSQSADQQLASSLFRSILASFDPTVLVITVDLSYIQRIELFDFFPASHLRHLDLKLHLKNLVEVHELRDVLVNLTSSLRDSPLQYLKLHFEMPHKSRVAPPTWPRHATVDINNYVHTFRHPTLRLILTSLPNLSDNTTNSQIERYWGAVDHSGFLVEVDGTASPRGMRLLDMNNPEDAEFERRCKGSSDFAPSQFVF</sequence>
<evidence type="ECO:0000313" key="1">
    <source>
        <dbReference type="EMBL" id="TCD70251.1"/>
    </source>
</evidence>
<evidence type="ECO:0000313" key="2">
    <source>
        <dbReference type="Proteomes" id="UP000292702"/>
    </source>
</evidence>
<proteinExistence type="predicted"/>
<protein>
    <recommendedName>
        <fullName evidence="3">F-box domain-containing protein</fullName>
    </recommendedName>
</protein>
<dbReference type="EMBL" id="RWJN01000024">
    <property type="protein sequence ID" value="TCD70251.1"/>
    <property type="molecule type" value="Genomic_DNA"/>
</dbReference>
<dbReference type="Proteomes" id="UP000292702">
    <property type="component" value="Unassembled WGS sequence"/>
</dbReference>
<dbReference type="AlphaFoldDB" id="A0A4R0RNL3"/>
<organism evidence="1 2">
    <name type="scientific">Steccherinum ochraceum</name>
    <dbReference type="NCBI Taxonomy" id="92696"/>
    <lineage>
        <taxon>Eukaryota</taxon>
        <taxon>Fungi</taxon>
        <taxon>Dikarya</taxon>
        <taxon>Basidiomycota</taxon>
        <taxon>Agaricomycotina</taxon>
        <taxon>Agaricomycetes</taxon>
        <taxon>Polyporales</taxon>
        <taxon>Steccherinaceae</taxon>
        <taxon>Steccherinum</taxon>
    </lineage>
</organism>
<comment type="caution">
    <text evidence="1">The sequence shown here is derived from an EMBL/GenBank/DDBJ whole genome shotgun (WGS) entry which is preliminary data.</text>
</comment>
<keyword evidence="2" id="KW-1185">Reference proteome</keyword>
<dbReference type="OrthoDB" id="2747462at2759"/>
<gene>
    <name evidence="1" type="ORF">EIP91_004152</name>
</gene>
<evidence type="ECO:0008006" key="3">
    <source>
        <dbReference type="Google" id="ProtNLM"/>
    </source>
</evidence>